<dbReference type="InterPro" id="IPR031656">
    <property type="entry name" value="DAO_C"/>
</dbReference>
<evidence type="ECO:0000256" key="1">
    <source>
        <dbReference type="ARBA" id="ARBA00001974"/>
    </source>
</evidence>
<evidence type="ECO:0000256" key="2">
    <source>
        <dbReference type="ARBA" id="ARBA00007330"/>
    </source>
</evidence>
<protein>
    <submittedName>
        <fullName evidence="8">FAD-dependent oxidoreductase</fullName>
    </submittedName>
</protein>
<dbReference type="Gene3D" id="1.10.8.870">
    <property type="entry name" value="Alpha-glycerophosphate oxidase, cap domain"/>
    <property type="match status" value="1"/>
</dbReference>
<dbReference type="PANTHER" id="PTHR11985">
    <property type="entry name" value="GLYCEROL-3-PHOSPHATE DEHYDROGENASE"/>
    <property type="match status" value="1"/>
</dbReference>
<dbReference type="Gene3D" id="3.50.50.60">
    <property type="entry name" value="FAD/NAD(P)-binding domain"/>
    <property type="match status" value="1"/>
</dbReference>
<feature type="domain" description="FAD dependent oxidoreductase" evidence="6">
    <location>
        <begin position="17"/>
        <end position="344"/>
    </location>
</feature>
<keyword evidence="4" id="KW-0274">FAD</keyword>
<keyword evidence="3" id="KW-0285">Flavoprotein</keyword>
<proteinExistence type="inferred from homology"/>
<dbReference type="Pfam" id="PF16901">
    <property type="entry name" value="DAO_C"/>
    <property type="match status" value="1"/>
</dbReference>
<name>A0ABT6YBC5_9BACT</name>
<comment type="similarity">
    <text evidence="2">Belongs to the FAD-dependent glycerol-3-phosphate dehydrogenase family.</text>
</comment>
<gene>
    <name evidence="8" type="ORF">QM524_14980</name>
</gene>
<keyword evidence="9" id="KW-1185">Reference proteome</keyword>
<dbReference type="InterPro" id="IPR000447">
    <property type="entry name" value="G3P_DH_FAD-dep"/>
</dbReference>
<evidence type="ECO:0000259" key="6">
    <source>
        <dbReference type="Pfam" id="PF01266"/>
    </source>
</evidence>
<comment type="cofactor">
    <cofactor evidence="1">
        <name>FAD</name>
        <dbReference type="ChEBI" id="CHEBI:57692"/>
    </cofactor>
</comment>
<organism evidence="8 9">
    <name type="scientific">Flectobacillus roseus</name>
    <dbReference type="NCBI Taxonomy" id="502259"/>
    <lineage>
        <taxon>Bacteria</taxon>
        <taxon>Pseudomonadati</taxon>
        <taxon>Bacteroidota</taxon>
        <taxon>Cytophagia</taxon>
        <taxon>Cytophagales</taxon>
        <taxon>Flectobacillaceae</taxon>
        <taxon>Flectobacillus</taxon>
    </lineage>
</organism>
<accession>A0ABT6YBC5</accession>
<feature type="domain" description="Alpha-glycerophosphate oxidase C-terminal" evidence="7">
    <location>
        <begin position="408"/>
        <end position="517"/>
    </location>
</feature>
<sequence length="529" mass="59564">MNRHSQLQQLRQTEQFDLCIIGAGATGAGIAIDAVLRGLKVVIIDKNDFASQTSSKSTKLIHGGVRYLEQAVKKLDWEQYKMVRKALKEREILLKNAPHLSRPLALLTPCFSFIESIYYTIGLKMYEWIAGSQNISSSERLSKKEALELIPELKKKRLNSAVLYYDGQLDDARYCLALVQTAVEKGVLAFNYIQANKFVKNEDTGRIKTLLAQDLLTGEDIQIHAKAFINATGPFADHIRKMANSKMKPRIKVSRGAHIVLPKKFLQGDAAILVPKTDDGRVIFMIPWQDHLLVGTTDEEDQLSENPKLEDYERTYLIDYVNRYLETPVTEKDVTSGFAGQRPLLEAKLHTALDSETKSLVRDHEVEIDKRSKLVSIMGGKWTTYRLMAKDTVDMVQENVLKQSVVECTTDQQVLFGGEGYLFDDWKILVNKYNVSIEVAQHLMKKYGSNAGKVLELSNKDADLKSLLVAGHPFIKAEVVYAVRHEMACTKEDVLLRRLGLALRDADAAAKAEWYVEEVLNVEGSGDRG</sequence>
<dbReference type="SUPFAM" id="SSF51905">
    <property type="entry name" value="FAD/NAD(P)-binding domain"/>
    <property type="match status" value="1"/>
</dbReference>
<dbReference type="Pfam" id="PF01266">
    <property type="entry name" value="DAO"/>
    <property type="match status" value="1"/>
</dbReference>
<evidence type="ECO:0000259" key="7">
    <source>
        <dbReference type="Pfam" id="PF16901"/>
    </source>
</evidence>
<comment type="caution">
    <text evidence="8">The sequence shown here is derived from an EMBL/GenBank/DDBJ whole genome shotgun (WGS) entry which is preliminary data.</text>
</comment>
<dbReference type="PRINTS" id="PR01001">
    <property type="entry name" value="FADG3PDH"/>
</dbReference>
<reference evidence="8 9" key="1">
    <citation type="submission" date="2023-05" db="EMBL/GenBank/DDBJ databases">
        <title>Novel species of genus Flectobacillus isolated from stream in China.</title>
        <authorList>
            <person name="Lu H."/>
        </authorList>
    </citation>
    <scope>NUCLEOTIDE SEQUENCE [LARGE SCALE GENOMIC DNA]</scope>
    <source>
        <strain evidence="8 9">KCTC 42575</strain>
    </source>
</reference>
<evidence type="ECO:0000256" key="3">
    <source>
        <dbReference type="ARBA" id="ARBA00022630"/>
    </source>
</evidence>
<evidence type="ECO:0000313" key="8">
    <source>
        <dbReference type="EMBL" id="MDI9860516.1"/>
    </source>
</evidence>
<evidence type="ECO:0000256" key="5">
    <source>
        <dbReference type="ARBA" id="ARBA00023002"/>
    </source>
</evidence>
<dbReference type="RefSeq" id="WP_283345201.1">
    <property type="nucleotide sequence ID" value="NZ_JASHIF010000011.1"/>
</dbReference>
<evidence type="ECO:0000313" key="9">
    <source>
        <dbReference type="Proteomes" id="UP001236507"/>
    </source>
</evidence>
<dbReference type="Gene3D" id="3.30.9.10">
    <property type="entry name" value="D-Amino Acid Oxidase, subunit A, domain 2"/>
    <property type="match status" value="1"/>
</dbReference>
<dbReference type="EMBL" id="JASHIF010000011">
    <property type="protein sequence ID" value="MDI9860516.1"/>
    <property type="molecule type" value="Genomic_DNA"/>
</dbReference>
<dbReference type="InterPro" id="IPR006076">
    <property type="entry name" value="FAD-dep_OxRdtase"/>
</dbReference>
<dbReference type="InterPro" id="IPR038299">
    <property type="entry name" value="DAO_C_sf"/>
</dbReference>
<dbReference type="SUPFAM" id="SSF54373">
    <property type="entry name" value="FAD-linked reductases, C-terminal domain"/>
    <property type="match status" value="1"/>
</dbReference>
<dbReference type="InterPro" id="IPR036188">
    <property type="entry name" value="FAD/NAD-bd_sf"/>
</dbReference>
<dbReference type="Proteomes" id="UP001236507">
    <property type="component" value="Unassembled WGS sequence"/>
</dbReference>
<keyword evidence="5" id="KW-0560">Oxidoreductase</keyword>
<dbReference type="PROSITE" id="PS00978">
    <property type="entry name" value="FAD_G3PDH_2"/>
    <property type="match status" value="1"/>
</dbReference>
<evidence type="ECO:0000256" key="4">
    <source>
        <dbReference type="ARBA" id="ARBA00022827"/>
    </source>
</evidence>
<dbReference type="PANTHER" id="PTHR11985:SF15">
    <property type="entry name" value="GLYCEROL-3-PHOSPHATE DEHYDROGENASE, MITOCHONDRIAL"/>
    <property type="match status" value="1"/>
</dbReference>